<name>A0AB33ZVN2_LACGS</name>
<dbReference type="AlphaFoldDB" id="A0AB33ZVN2"/>
<protein>
    <recommendedName>
        <fullName evidence="1">Mub B2-like domain-containing protein</fullName>
    </recommendedName>
</protein>
<dbReference type="EMBL" id="BEXJ01000002">
    <property type="protein sequence ID" value="GBA96553.1"/>
    <property type="molecule type" value="Genomic_DNA"/>
</dbReference>
<proteinExistence type="predicted"/>
<dbReference type="Gene3D" id="2.60.40.4300">
    <property type="match status" value="1"/>
</dbReference>
<evidence type="ECO:0000313" key="2">
    <source>
        <dbReference type="EMBL" id="GBA96553.1"/>
    </source>
</evidence>
<evidence type="ECO:0000313" key="3">
    <source>
        <dbReference type="Proteomes" id="UP000250668"/>
    </source>
</evidence>
<reference evidence="2 3" key="1">
    <citation type="journal article" date="2018" name="Int. J. Syst. Evol. Microbiol.">
        <title>Lactobacillus paragasseri sp. nov., a sister taxon of Lactobacillus gasseri, based on whole-genome sequence analyses.</title>
        <authorList>
            <person name="Tanizawa Y."/>
            <person name="Tada I."/>
            <person name="Kobayashi H."/>
            <person name="Endo A."/>
            <person name="Maeno S."/>
            <person name="Toyoda A."/>
            <person name="Arita M."/>
            <person name="Nakamura Y."/>
            <person name="Sakamoto M."/>
            <person name="Ohkuma M."/>
            <person name="Tohno M."/>
        </authorList>
    </citation>
    <scope>NUCLEOTIDE SEQUENCE [LARGE SCALE GENOMIC DNA]</scope>
    <source>
        <strain evidence="2 3">JCM 1025</strain>
    </source>
</reference>
<dbReference type="InterPro" id="IPR041495">
    <property type="entry name" value="Mub_B2"/>
</dbReference>
<feature type="domain" description="Mub B2-like" evidence="1">
    <location>
        <begin position="2"/>
        <end position="42"/>
    </location>
</feature>
<comment type="caution">
    <text evidence="2">The sequence shown here is derived from an EMBL/GenBank/DDBJ whole genome shotgun (WGS) entry which is preliminary data.</text>
</comment>
<organism evidence="2 3">
    <name type="scientific">Lactobacillus gasseri</name>
    <dbReference type="NCBI Taxonomy" id="1596"/>
    <lineage>
        <taxon>Bacteria</taxon>
        <taxon>Bacillati</taxon>
        <taxon>Bacillota</taxon>
        <taxon>Bacilli</taxon>
        <taxon>Lactobacillales</taxon>
        <taxon>Lactobacillaceae</taxon>
        <taxon>Lactobacillus</taxon>
    </lineage>
</organism>
<gene>
    <name evidence="2" type="ORF">LJCM1025_10850</name>
</gene>
<sequence length="45" mass="5003">MDMVTKKIIQGEYTSQWQSTETYPSVAVPVVAGYHTKTKEVVACP</sequence>
<dbReference type="Pfam" id="PF17966">
    <property type="entry name" value="Muc_B2"/>
    <property type="match status" value="1"/>
</dbReference>
<accession>A0AB33ZVN2</accession>
<dbReference type="Proteomes" id="UP000250668">
    <property type="component" value="Unassembled WGS sequence"/>
</dbReference>
<evidence type="ECO:0000259" key="1">
    <source>
        <dbReference type="Pfam" id="PF17966"/>
    </source>
</evidence>